<dbReference type="eggNOG" id="COG3064">
    <property type="taxonomic scope" value="Bacteria"/>
</dbReference>
<protein>
    <recommendedName>
        <fullName evidence="4">SrpA-related protein</fullName>
    </recommendedName>
</protein>
<reference evidence="2 3" key="1">
    <citation type="journal article" date="2010" name="Stand. Genomic Sci.">
        <title>Complete genome sequence of Desulfarculus baarsii type strain (2st14).</title>
        <authorList>
            <person name="Sun H."/>
            <person name="Spring S."/>
            <person name="Lapidus A."/>
            <person name="Davenport K."/>
            <person name="Del Rio T.G."/>
            <person name="Tice H."/>
            <person name="Nolan M."/>
            <person name="Copeland A."/>
            <person name="Cheng J.F."/>
            <person name="Lucas S."/>
            <person name="Tapia R."/>
            <person name="Goodwin L."/>
            <person name="Pitluck S."/>
            <person name="Ivanova N."/>
            <person name="Pagani I."/>
            <person name="Mavromatis K."/>
            <person name="Ovchinnikova G."/>
            <person name="Pati A."/>
            <person name="Chen A."/>
            <person name="Palaniappan K."/>
            <person name="Hauser L."/>
            <person name="Chang Y.J."/>
            <person name="Jeffries C.D."/>
            <person name="Detter J.C."/>
            <person name="Han C."/>
            <person name="Rohde M."/>
            <person name="Brambilla E."/>
            <person name="Goker M."/>
            <person name="Woyke T."/>
            <person name="Bristow J."/>
            <person name="Eisen J.A."/>
            <person name="Markowitz V."/>
            <person name="Hugenholtz P."/>
            <person name="Kyrpides N.C."/>
            <person name="Klenk H.P."/>
            <person name="Land M."/>
        </authorList>
    </citation>
    <scope>NUCLEOTIDE SEQUENCE [LARGE SCALE GENOMIC DNA]</scope>
    <source>
        <strain evidence="3">ATCC 33931 / DSM 2075 / LMG 7858 / VKM B-1802 / 2st14</strain>
    </source>
</reference>
<feature type="compositionally biased region" description="Basic and acidic residues" evidence="1">
    <location>
        <begin position="105"/>
        <end position="118"/>
    </location>
</feature>
<name>E1QKE7_DESB2</name>
<proteinExistence type="predicted"/>
<gene>
    <name evidence="2" type="ordered locus">Deba_2686</name>
</gene>
<dbReference type="KEGG" id="dbr:Deba_2686"/>
<evidence type="ECO:0000313" key="2">
    <source>
        <dbReference type="EMBL" id="ADK86040.1"/>
    </source>
</evidence>
<dbReference type="Pfam" id="PF12118">
    <property type="entry name" value="SprA-related"/>
    <property type="match status" value="1"/>
</dbReference>
<feature type="region of interest" description="Disordered" evidence="1">
    <location>
        <begin position="94"/>
        <end position="144"/>
    </location>
</feature>
<feature type="compositionally biased region" description="Polar residues" evidence="1">
    <location>
        <begin position="56"/>
        <end position="65"/>
    </location>
</feature>
<dbReference type="AlphaFoldDB" id="E1QKE7"/>
<organism evidence="2 3">
    <name type="scientific">Desulfarculus baarsii (strain ATCC 33931 / DSM 2075 / LMG 7858 / VKM B-1802 / 2st14)</name>
    <dbReference type="NCBI Taxonomy" id="644282"/>
    <lineage>
        <taxon>Bacteria</taxon>
        <taxon>Pseudomonadati</taxon>
        <taxon>Thermodesulfobacteriota</taxon>
        <taxon>Desulfarculia</taxon>
        <taxon>Desulfarculales</taxon>
        <taxon>Desulfarculaceae</taxon>
        <taxon>Desulfarculus</taxon>
    </lineage>
</organism>
<dbReference type="STRING" id="644282.Deba_2686"/>
<evidence type="ECO:0000256" key="1">
    <source>
        <dbReference type="SAM" id="MobiDB-lite"/>
    </source>
</evidence>
<evidence type="ECO:0000313" key="3">
    <source>
        <dbReference type="Proteomes" id="UP000009047"/>
    </source>
</evidence>
<dbReference type="InterPro" id="IPR021973">
    <property type="entry name" value="SprA-related"/>
</dbReference>
<dbReference type="HOGENOM" id="CLU_1101488_0_0_7"/>
<evidence type="ECO:0008006" key="4">
    <source>
        <dbReference type="Google" id="ProtNLM"/>
    </source>
</evidence>
<feature type="region of interest" description="Disordered" evidence="1">
    <location>
        <begin position="1"/>
        <end position="79"/>
    </location>
</feature>
<accession>E1QKE7</accession>
<dbReference type="Proteomes" id="UP000009047">
    <property type="component" value="Chromosome"/>
</dbReference>
<dbReference type="RefSeq" id="WP_013259479.1">
    <property type="nucleotide sequence ID" value="NC_014365.1"/>
</dbReference>
<dbReference type="OrthoDB" id="9812722at2"/>
<dbReference type="EMBL" id="CP002085">
    <property type="protein sequence ID" value="ADK86040.1"/>
    <property type="molecule type" value="Genomic_DNA"/>
</dbReference>
<sequence length="252" mass="26054">MTTLAPLGGPGWSAGPLEQPRQDPPKAVPAQAEQSPAASGQGQAELVPGPGCLEENPQQPGSGNEDQSDRSDQRGGCSCGQCPSCLAGAAQNLDQQEQQALSKLQARDREVRAHEQAHKAAGGRHAGSPSYQYETGPDGRQYAVGGEVPIDVSKVPGDPQATMQKAAQIRRAALAPAKPSTQDHQVAAKASQMAAEARRELAQEQSQAVQHAGQGLMRAGQVADASGLLPDPRAASAPPPIEARLKSTHVVA</sequence>
<keyword evidence="3" id="KW-1185">Reference proteome</keyword>
<feature type="compositionally biased region" description="Polar residues" evidence="1">
    <location>
        <begin position="32"/>
        <end position="42"/>
    </location>
</feature>
<feature type="region of interest" description="Disordered" evidence="1">
    <location>
        <begin position="173"/>
        <end position="252"/>
    </location>
</feature>